<dbReference type="PANTHER" id="PTHR21666">
    <property type="entry name" value="PEPTIDASE-RELATED"/>
    <property type="match status" value="1"/>
</dbReference>
<dbReference type="OrthoDB" id="9815884at2"/>
<keyword evidence="8" id="KW-1185">Reference proteome</keyword>
<dbReference type="KEGG" id="fgg:FSB75_08145"/>
<dbReference type="Proteomes" id="UP000321204">
    <property type="component" value="Chromosome"/>
</dbReference>
<accession>A0A5B8UHQ1</accession>
<dbReference type="InterPro" id="IPR057309">
    <property type="entry name" value="PcsB_CC"/>
</dbReference>
<feature type="compositionally biased region" description="Basic and acidic residues" evidence="3">
    <location>
        <begin position="185"/>
        <end position="204"/>
    </location>
</feature>
<dbReference type="Gene3D" id="6.10.250.3150">
    <property type="match status" value="1"/>
</dbReference>
<feature type="region of interest" description="Disordered" evidence="3">
    <location>
        <begin position="169"/>
        <end position="225"/>
    </location>
</feature>
<feature type="domain" description="M23ase beta-sheet core" evidence="5">
    <location>
        <begin position="335"/>
        <end position="422"/>
    </location>
</feature>
<dbReference type="CDD" id="cd12797">
    <property type="entry name" value="M23_peptidase"/>
    <property type="match status" value="1"/>
</dbReference>
<protein>
    <submittedName>
        <fullName evidence="7">Peptidoglycan DD-metalloendopeptidase family protein</fullName>
    </submittedName>
</protein>
<evidence type="ECO:0000256" key="4">
    <source>
        <dbReference type="SAM" id="SignalP"/>
    </source>
</evidence>
<organism evidence="7 8">
    <name type="scientific">Flavisolibacter ginsenosidimutans</name>
    <dbReference type="NCBI Taxonomy" id="661481"/>
    <lineage>
        <taxon>Bacteria</taxon>
        <taxon>Pseudomonadati</taxon>
        <taxon>Bacteroidota</taxon>
        <taxon>Chitinophagia</taxon>
        <taxon>Chitinophagales</taxon>
        <taxon>Chitinophagaceae</taxon>
        <taxon>Flavisolibacter</taxon>
    </lineage>
</organism>
<evidence type="ECO:0000256" key="3">
    <source>
        <dbReference type="SAM" id="MobiDB-lite"/>
    </source>
</evidence>
<dbReference type="SUPFAM" id="SSF51261">
    <property type="entry name" value="Duplicated hybrid motif"/>
    <property type="match status" value="1"/>
</dbReference>
<dbReference type="EMBL" id="CP042433">
    <property type="protein sequence ID" value="QEC55866.1"/>
    <property type="molecule type" value="Genomic_DNA"/>
</dbReference>
<feature type="signal peptide" evidence="4">
    <location>
        <begin position="1"/>
        <end position="19"/>
    </location>
</feature>
<dbReference type="Pfam" id="PF01551">
    <property type="entry name" value="Peptidase_M23"/>
    <property type="match status" value="1"/>
</dbReference>
<feature type="compositionally biased region" description="Low complexity" evidence="3">
    <location>
        <begin position="253"/>
        <end position="267"/>
    </location>
</feature>
<dbReference type="InterPro" id="IPR050570">
    <property type="entry name" value="Cell_wall_metabolism_enzyme"/>
</dbReference>
<dbReference type="PANTHER" id="PTHR21666:SF289">
    <property type="entry name" value="L-ALA--D-GLU ENDOPEPTIDASE"/>
    <property type="match status" value="1"/>
</dbReference>
<gene>
    <name evidence="7" type="ORF">FSB75_08145</name>
</gene>
<evidence type="ECO:0000313" key="7">
    <source>
        <dbReference type="EMBL" id="QEC55866.1"/>
    </source>
</evidence>
<dbReference type="RefSeq" id="WP_146785375.1">
    <property type="nucleotide sequence ID" value="NZ_BAABIO010000001.1"/>
</dbReference>
<keyword evidence="2" id="KW-0175">Coiled coil</keyword>
<evidence type="ECO:0000256" key="1">
    <source>
        <dbReference type="ARBA" id="ARBA00022729"/>
    </source>
</evidence>
<feature type="chain" id="PRO_5022965909" evidence="4">
    <location>
        <begin position="20"/>
        <end position="427"/>
    </location>
</feature>
<dbReference type="InterPro" id="IPR011055">
    <property type="entry name" value="Dup_hybrid_motif"/>
</dbReference>
<proteinExistence type="predicted"/>
<reference evidence="7 8" key="1">
    <citation type="journal article" date="2015" name="Int. J. Syst. Evol. Microbiol.">
        <title>Flavisolibacter ginsenosidimutans sp. nov., with ginsenoside-converting activity isolated from soil used for cultivating ginseng.</title>
        <authorList>
            <person name="Zhao Y."/>
            <person name="Liu Q."/>
            <person name="Kang M.S."/>
            <person name="Jin F."/>
            <person name="Yu H."/>
            <person name="Im W.T."/>
        </authorList>
    </citation>
    <scope>NUCLEOTIDE SEQUENCE [LARGE SCALE GENOMIC DNA]</scope>
    <source>
        <strain evidence="7 8">Gsoil 636</strain>
    </source>
</reference>
<feature type="coiled-coil region" evidence="2">
    <location>
        <begin position="17"/>
        <end position="51"/>
    </location>
</feature>
<sequence>MKKLLILFVGLFALHAAFAQSAEKERMQRERQQLQAELKEIQANYNKVKGQQKATIGQLTILQNKMQVQNRYISNINSEIKLLNDDIYVSNQEITRLQRQLDTLKAEYARSVVYSYKNNNSYDYINFIFSASNFNDAVRRVSYLKSYRAYNEKKVQTIKETKALIEQRKGQLQGKTKQKASALENQKDQLNELEDQKKEKDRVASKLKSQANDLSKQMAVKKKRDAQLRNQIAAIIRRDMERAREEERKRLAAAKAAEANRPKNNAESNTGSVTTTPKVRARTEAIPMTEGETKLAASFVSNRGHLPWPVDGGFVSIPYGPYEIGGLKMVNDCITISTPSAGVSVKAVFDGTVTAVSNVGEGMFVMIKHGNYYSGYTLSSASVSRGETVRTGQVIGRAATADDGSGGQVDFYLMQGEKHVNPRPWLR</sequence>
<dbReference type="Gene3D" id="2.70.70.10">
    <property type="entry name" value="Glucose Permease (Domain IIA)"/>
    <property type="match status" value="1"/>
</dbReference>
<feature type="region of interest" description="Disordered" evidence="3">
    <location>
        <begin position="251"/>
        <end position="276"/>
    </location>
</feature>
<keyword evidence="1 4" id="KW-0732">Signal</keyword>
<dbReference type="GO" id="GO:0004222">
    <property type="term" value="F:metalloendopeptidase activity"/>
    <property type="evidence" value="ECO:0007669"/>
    <property type="project" value="TreeGrafter"/>
</dbReference>
<name>A0A5B8UHQ1_9BACT</name>
<evidence type="ECO:0000259" key="6">
    <source>
        <dbReference type="Pfam" id="PF24568"/>
    </source>
</evidence>
<dbReference type="InterPro" id="IPR016047">
    <property type="entry name" value="M23ase_b-sheet_dom"/>
</dbReference>
<evidence type="ECO:0000256" key="2">
    <source>
        <dbReference type="SAM" id="Coils"/>
    </source>
</evidence>
<dbReference type="Pfam" id="PF24568">
    <property type="entry name" value="CC_PcsB"/>
    <property type="match status" value="1"/>
</dbReference>
<evidence type="ECO:0000259" key="5">
    <source>
        <dbReference type="Pfam" id="PF01551"/>
    </source>
</evidence>
<feature type="domain" description="Peptidoglycan hydrolase PcsB coiled-coil" evidence="6">
    <location>
        <begin position="110"/>
        <end position="167"/>
    </location>
</feature>
<dbReference type="AlphaFoldDB" id="A0A5B8UHQ1"/>
<evidence type="ECO:0000313" key="8">
    <source>
        <dbReference type="Proteomes" id="UP000321204"/>
    </source>
</evidence>